<sequence>MKKTFRIAAILAAMAVSASMVLAGCNSGGGSSTTSSGGTDSGDSGSTETSAAAEPGEPGRQGDYWVNANGDQIDISDHVDLVVYTFAGSSPNDVDMINEAANEINEEAINASVDVQVMTDWSTRYNLALSSGEAIDLIWSAMWFQYQPYAY</sequence>
<organism evidence="3 4">
    <name type="scientific">Candidatus Faecivivens stercoravium</name>
    <dbReference type="NCBI Taxonomy" id="2840803"/>
    <lineage>
        <taxon>Bacteria</taxon>
        <taxon>Bacillati</taxon>
        <taxon>Bacillota</taxon>
        <taxon>Clostridia</taxon>
        <taxon>Eubacteriales</taxon>
        <taxon>Oscillospiraceae</taxon>
        <taxon>Oscillospiraceae incertae sedis</taxon>
        <taxon>Candidatus Faecivivens</taxon>
    </lineage>
</organism>
<dbReference type="Proteomes" id="UP000824241">
    <property type="component" value="Unassembled WGS sequence"/>
</dbReference>
<evidence type="ECO:0000313" key="3">
    <source>
        <dbReference type="EMBL" id="HIR61151.1"/>
    </source>
</evidence>
<dbReference type="Gene3D" id="3.40.190.10">
    <property type="entry name" value="Periplasmic binding protein-like II"/>
    <property type="match status" value="1"/>
</dbReference>
<dbReference type="SUPFAM" id="SSF53850">
    <property type="entry name" value="Periplasmic binding protein-like II"/>
    <property type="match status" value="1"/>
</dbReference>
<name>A0A9D1DY39_9FIRM</name>
<proteinExistence type="predicted"/>
<feature type="signal peptide" evidence="2">
    <location>
        <begin position="1"/>
        <end position="23"/>
    </location>
</feature>
<keyword evidence="2" id="KW-0732">Signal</keyword>
<feature type="region of interest" description="Disordered" evidence="1">
    <location>
        <begin position="27"/>
        <end position="67"/>
    </location>
</feature>
<reference evidence="3" key="2">
    <citation type="journal article" date="2021" name="PeerJ">
        <title>Extensive microbial diversity within the chicken gut microbiome revealed by metagenomics and culture.</title>
        <authorList>
            <person name="Gilroy R."/>
            <person name="Ravi A."/>
            <person name="Getino M."/>
            <person name="Pursley I."/>
            <person name="Horton D.L."/>
            <person name="Alikhan N.F."/>
            <person name="Baker D."/>
            <person name="Gharbi K."/>
            <person name="Hall N."/>
            <person name="Watson M."/>
            <person name="Adriaenssens E.M."/>
            <person name="Foster-Nyarko E."/>
            <person name="Jarju S."/>
            <person name="Secka A."/>
            <person name="Antonio M."/>
            <person name="Oren A."/>
            <person name="Chaudhuri R.R."/>
            <person name="La Ragione R."/>
            <person name="Hildebrand F."/>
            <person name="Pallen M.J."/>
        </authorList>
    </citation>
    <scope>NUCLEOTIDE SEQUENCE</scope>
    <source>
        <strain evidence="3">CHK189-12415</strain>
    </source>
</reference>
<feature type="chain" id="PRO_5039568121" evidence="2">
    <location>
        <begin position="24"/>
        <end position="151"/>
    </location>
</feature>
<feature type="non-terminal residue" evidence="3">
    <location>
        <position position="151"/>
    </location>
</feature>
<protein>
    <submittedName>
        <fullName evidence="3">Uncharacterized protein</fullName>
    </submittedName>
</protein>
<gene>
    <name evidence="3" type="ORF">IAB37_06220</name>
</gene>
<evidence type="ECO:0000256" key="2">
    <source>
        <dbReference type="SAM" id="SignalP"/>
    </source>
</evidence>
<evidence type="ECO:0000256" key="1">
    <source>
        <dbReference type="SAM" id="MobiDB-lite"/>
    </source>
</evidence>
<accession>A0A9D1DY39</accession>
<dbReference type="EMBL" id="DVHA01000197">
    <property type="protein sequence ID" value="HIR61151.1"/>
    <property type="molecule type" value="Genomic_DNA"/>
</dbReference>
<reference evidence="3" key="1">
    <citation type="submission" date="2020-10" db="EMBL/GenBank/DDBJ databases">
        <authorList>
            <person name="Gilroy R."/>
        </authorList>
    </citation>
    <scope>NUCLEOTIDE SEQUENCE</scope>
    <source>
        <strain evidence="3">CHK189-12415</strain>
    </source>
</reference>
<dbReference type="AlphaFoldDB" id="A0A9D1DY39"/>
<feature type="compositionally biased region" description="Low complexity" evidence="1">
    <location>
        <begin position="32"/>
        <end position="50"/>
    </location>
</feature>
<evidence type="ECO:0000313" key="4">
    <source>
        <dbReference type="Proteomes" id="UP000824241"/>
    </source>
</evidence>
<comment type="caution">
    <text evidence="3">The sequence shown here is derived from an EMBL/GenBank/DDBJ whole genome shotgun (WGS) entry which is preliminary data.</text>
</comment>
<dbReference type="PROSITE" id="PS51257">
    <property type="entry name" value="PROKAR_LIPOPROTEIN"/>
    <property type="match status" value="1"/>
</dbReference>